<keyword evidence="2" id="KW-0762">Sugar transport</keyword>
<reference evidence="5 6" key="1">
    <citation type="submission" date="2020-01" db="EMBL/GenBank/DDBJ databases">
        <title>Dynamics of blaIMP-6 dissemination in carbapenem resistant Enterobacteriacea isolated from regional surveillance in Osaka, Japan.</title>
        <authorList>
            <person name="Abe R."/>
            <person name="Akeda Y."/>
            <person name="Sugawara Y."/>
            <person name="Yamamoto N."/>
            <person name="Tomono K."/>
            <person name="Takeuchi D."/>
            <person name="Kawahara R."/>
            <person name="Hamada S."/>
        </authorList>
    </citation>
    <scope>NUCLEOTIDE SEQUENCE [LARGE SCALE GENOMIC DNA]</scope>
    <source>
        <strain evidence="5 6">E300</strain>
    </source>
</reference>
<keyword evidence="3" id="KW-0598">Phosphotransferase system</keyword>
<keyword evidence="4" id="KW-0472">Membrane</keyword>
<dbReference type="PANTHER" id="PTHR30505:SF28">
    <property type="entry name" value="PTS SYSTEM 2-O-ALPHA-MANNOSYL-D-GLYCERATE-SPECIFIC EIIABC COMPONENT"/>
    <property type="match status" value="1"/>
</dbReference>
<dbReference type="PANTHER" id="PTHR30505">
    <property type="entry name" value="FRUCTOSE-LIKE PERMEASE"/>
    <property type="match status" value="1"/>
</dbReference>
<dbReference type="GO" id="GO:0090563">
    <property type="term" value="F:protein-phosphocysteine-sugar phosphotransferase activity"/>
    <property type="evidence" value="ECO:0007669"/>
    <property type="project" value="TreeGrafter"/>
</dbReference>
<proteinExistence type="predicted"/>
<evidence type="ECO:0008006" key="7">
    <source>
        <dbReference type="Google" id="ProtNLM"/>
    </source>
</evidence>
<keyword evidence="4" id="KW-0812">Transmembrane</keyword>
<accession>A0A8S0FZ84</accession>
<dbReference type="GO" id="GO:0009401">
    <property type="term" value="P:phosphoenolpyruvate-dependent sugar phosphotransferase system"/>
    <property type="evidence" value="ECO:0007669"/>
    <property type="project" value="UniProtKB-KW"/>
</dbReference>
<dbReference type="AlphaFoldDB" id="A0A8S0FZ84"/>
<evidence type="ECO:0000256" key="3">
    <source>
        <dbReference type="ARBA" id="ARBA00022683"/>
    </source>
</evidence>
<dbReference type="Proteomes" id="UP000467488">
    <property type="component" value="Chromosome"/>
</dbReference>
<evidence type="ECO:0000256" key="1">
    <source>
        <dbReference type="ARBA" id="ARBA00022448"/>
    </source>
</evidence>
<feature type="transmembrane region" description="Helical" evidence="4">
    <location>
        <begin position="61"/>
        <end position="86"/>
    </location>
</feature>
<evidence type="ECO:0000313" key="6">
    <source>
        <dbReference type="Proteomes" id="UP000467488"/>
    </source>
</evidence>
<keyword evidence="4" id="KW-1133">Transmembrane helix</keyword>
<keyword evidence="1" id="KW-0813">Transport</keyword>
<gene>
    <name evidence="5" type="ORF">EIMP300_69290</name>
</gene>
<evidence type="ECO:0000256" key="4">
    <source>
        <dbReference type="SAM" id="Phobius"/>
    </source>
</evidence>
<organism evidence="5 6">
    <name type="scientific">Escherichia coli</name>
    <dbReference type="NCBI Taxonomy" id="562"/>
    <lineage>
        <taxon>Bacteria</taxon>
        <taxon>Pseudomonadati</taxon>
        <taxon>Pseudomonadota</taxon>
        <taxon>Gammaproteobacteria</taxon>
        <taxon>Enterobacterales</taxon>
        <taxon>Enterobacteriaceae</taxon>
        <taxon>Escherichia</taxon>
    </lineage>
</organism>
<dbReference type="InterPro" id="IPR050864">
    <property type="entry name" value="Bacterial_PTS_Sugar_Transport"/>
</dbReference>
<protein>
    <recommendedName>
        <fullName evidence="7">PTS system 2-O-a-mannosyl-D-glycerate specific transporter subunit IIABC</fullName>
    </recommendedName>
</protein>
<name>A0A8S0FZ84_ECOLX</name>
<evidence type="ECO:0000256" key="2">
    <source>
        <dbReference type="ARBA" id="ARBA00022597"/>
    </source>
</evidence>
<feature type="transmembrane region" description="Helical" evidence="4">
    <location>
        <begin position="20"/>
        <end position="41"/>
    </location>
</feature>
<dbReference type="EMBL" id="AP022360">
    <property type="protein sequence ID" value="BBU85529.1"/>
    <property type="molecule type" value="Genomic_DNA"/>
</dbReference>
<evidence type="ECO:0000313" key="5">
    <source>
        <dbReference type="EMBL" id="BBU85529.1"/>
    </source>
</evidence>
<dbReference type="GO" id="GO:0005886">
    <property type="term" value="C:plasma membrane"/>
    <property type="evidence" value="ECO:0007669"/>
    <property type="project" value="TreeGrafter"/>
</dbReference>
<sequence>MAGITEGAIPMAIEDPLRVIGSFVLGSMVTGAIVGAMNIGLSTPGAGIFSLFLLHDNGAGGVMAAIGWFGAALVGAAISTAILLIWRHHAVKHGNYLTDGVMP</sequence>